<gene>
    <name evidence="3" type="ORF">BDW59DRAFT_151028</name>
</gene>
<organism evidence="3 4">
    <name type="scientific">Aspergillus cavernicola</name>
    <dbReference type="NCBI Taxonomy" id="176166"/>
    <lineage>
        <taxon>Eukaryota</taxon>
        <taxon>Fungi</taxon>
        <taxon>Dikarya</taxon>
        <taxon>Ascomycota</taxon>
        <taxon>Pezizomycotina</taxon>
        <taxon>Eurotiomycetes</taxon>
        <taxon>Eurotiomycetidae</taxon>
        <taxon>Eurotiales</taxon>
        <taxon>Aspergillaceae</taxon>
        <taxon>Aspergillus</taxon>
        <taxon>Aspergillus subgen. Nidulantes</taxon>
    </lineage>
</organism>
<evidence type="ECO:0000256" key="1">
    <source>
        <dbReference type="SAM" id="MobiDB-lite"/>
    </source>
</evidence>
<accession>A0ABR4HXG5</accession>
<evidence type="ECO:0000313" key="4">
    <source>
        <dbReference type="Proteomes" id="UP001610335"/>
    </source>
</evidence>
<evidence type="ECO:0000313" key="3">
    <source>
        <dbReference type="EMBL" id="KAL2820189.1"/>
    </source>
</evidence>
<dbReference type="Proteomes" id="UP001610335">
    <property type="component" value="Unassembled WGS sequence"/>
</dbReference>
<feature type="region of interest" description="Disordered" evidence="1">
    <location>
        <begin position="1"/>
        <end position="23"/>
    </location>
</feature>
<keyword evidence="4" id="KW-1185">Reference proteome</keyword>
<reference evidence="3 4" key="1">
    <citation type="submission" date="2024-07" db="EMBL/GenBank/DDBJ databases">
        <title>Section-level genome sequencing and comparative genomics of Aspergillus sections Usti and Cavernicolus.</title>
        <authorList>
            <consortium name="Lawrence Berkeley National Laboratory"/>
            <person name="Nybo J.L."/>
            <person name="Vesth T.C."/>
            <person name="Theobald S."/>
            <person name="Frisvad J.C."/>
            <person name="Larsen T.O."/>
            <person name="Kjaerboelling I."/>
            <person name="Rothschild-Mancinelli K."/>
            <person name="Lyhne E.K."/>
            <person name="Kogle M.E."/>
            <person name="Barry K."/>
            <person name="Clum A."/>
            <person name="Na H."/>
            <person name="Ledsgaard L."/>
            <person name="Lin J."/>
            <person name="Lipzen A."/>
            <person name="Kuo A."/>
            <person name="Riley R."/>
            <person name="Mondo S."/>
            <person name="LaButti K."/>
            <person name="Haridas S."/>
            <person name="Pangalinan J."/>
            <person name="Salamov A.A."/>
            <person name="Simmons B.A."/>
            <person name="Magnuson J.K."/>
            <person name="Chen J."/>
            <person name="Drula E."/>
            <person name="Henrissat B."/>
            <person name="Wiebenga A."/>
            <person name="Lubbers R.J."/>
            <person name="Gomes A.C."/>
            <person name="Makela M.R."/>
            <person name="Stajich J."/>
            <person name="Grigoriev I.V."/>
            <person name="Mortensen U.H."/>
            <person name="De vries R.P."/>
            <person name="Baker S.E."/>
            <person name="Andersen M.R."/>
        </authorList>
    </citation>
    <scope>NUCLEOTIDE SEQUENCE [LARGE SCALE GENOMIC DNA]</scope>
    <source>
        <strain evidence="3 4">CBS 600.67</strain>
    </source>
</reference>
<dbReference type="EMBL" id="JBFXLS010000072">
    <property type="protein sequence ID" value="KAL2820189.1"/>
    <property type="molecule type" value="Genomic_DNA"/>
</dbReference>
<feature type="domain" description="Molybdenum cofactor biosynthesis protein F N-terminal" evidence="2">
    <location>
        <begin position="24"/>
        <end position="105"/>
    </location>
</feature>
<comment type="caution">
    <text evidence="3">The sequence shown here is derived from an EMBL/GenBank/DDBJ whole genome shotgun (WGS) entry which is preliminary data.</text>
</comment>
<evidence type="ECO:0000259" key="2">
    <source>
        <dbReference type="Pfam" id="PF10703"/>
    </source>
</evidence>
<dbReference type="Pfam" id="PF10703">
    <property type="entry name" value="MoaF"/>
    <property type="match status" value="1"/>
</dbReference>
<protein>
    <recommendedName>
        <fullName evidence="2">Molybdenum cofactor biosynthesis protein F N-terminal domain-containing protein</fullName>
    </recommendedName>
</protein>
<dbReference type="Gene3D" id="2.40.128.20">
    <property type="match status" value="1"/>
</dbReference>
<dbReference type="InterPro" id="IPR012674">
    <property type="entry name" value="Calycin"/>
</dbReference>
<dbReference type="InterPro" id="IPR024724">
    <property type="entry name" value="MoaF_N"/>
</dbReference>
<proteinExistence type="predicted"/>
<sequence length="141" mass="16213">MVPEKNVLTGVPEPPHPQDKVSGPECTGMVGRTFKYTYSSGLHFRISFDEKYAFFTVPRQSDGTWYIGRPYQQREVRPGVFLVHWFVPGRAGHVALVFDIEQKQVDAAALLHDKSELFDRAKLDEMYENGENALWKENPRI</sequence>
<name>A0ABR4HXG5_9EURO</name>